<evidence type="ECO:0000313" key="2">
    <source>
        <dbReference type="Proteomes" id="UP000242715"/>
    </source>
</evidence>
<dbReference type="EMBL" id="DF973433">
    <property type="protein sequence ID" value="GAU30693.1"/>
    <property type="molecule type" value="Genomic_DNA"/>
</dbReference>
<dbReference type="AlphaFoldDB" id="A0A2Z6MLS0"/>
<name>A0A2Z6MLS0_TRISU</name>
<dbReference type="Proteomes" id="UP000242715">
    <property type="component" value="Unassembled WGS sequence"/>
</dbReference>
<protein>
    <submittedName>
        <fullName evidence="1">Uncharacterized protein</fullName>
    </submittedName>
</protein>
<organism evidence="1 2">
    <name type="scientific">Trifolium subterraneum</name>
    <name type="common">Subterranean clover</name>
    <dbReference type="NCBI Taxonomy" id="3900"/>
    <lineage>
        <taxon>Eukaryota</taxon>
        <taxon>Viridiplantae</taxon>
        <taxon>Streptophyta</taxon>
        <taxon>Embryophyta</taxon>
        <taxon>Tracheophyta</taxon>
        <taxon>Spermatophyta</taxon>
        <taxon>Magnoliopsida</taxon>
        <taxon>eudicotyledons</taxon>
        <taxon>Gunneridae</taxon>
        <taxon>Pentapetalae</taxon>
        <taxon>rosids</taxon>
        <taxon>fabids</taxon>
        <taxon>Fabales</taxon>
        <taxon>Fabaceae</taxon>
        <taxon>Papilionoideae</taxon>
        <taxon>50 kb inversion clade</taxon>
        <taxon>NPAAA clade</taxon>
        <taxon>Hologalegina</taxon>
        <taxon>IRL clade</taxon>
        <taxon>Trifolieae</taxon>
        <taxon>Trifolium</taxon>
    </lineage>
</organism>
<sequence length="90" mass="9777">MGWRSLKEGGKSRCGGDNRIELNGELVKEEGGIVAAPVLRLRVVRMVKLRGHVAEREERGKVVKKKKMKMLLIIIMNDGGGSYVSGGGGE</sequence>
<proteinExistence type="predicted"/>
<reference evidence="2" key="1">
    <citation type="journal article" date="2017" name="Front. Plant Sci.">
        <title>Climate Clever Clovers: New Paradigm to Reduce the Environmental Footprint of Ruminants by Breeding Low Methanogenic Forages Utilizing Haplotype Variation.</title>
        <authorList>
            <person name="Kaur P."/>
            <person name="Appels R."/>
            <person name="Bayer P.E."/>
            <person name="Keeble-Gagnere G."/>
            <person name="Wang J."/>
            <person name="Hirakawa H."/>
            <person name="Shirasawa K."/>
            <person name="Vercoe P."/>
            <person name="Stefanova K."/>
            <person name="Durmic Z."/>
            <person name="Nichols P."/>
            <person name="Revell C."/>
            <person name="Isobe S.N."/>
            <person name="Edwards D."/>
            <person name="Erskine W."/>
        </authorList>
    </citation>
    <scope>NUCLEOTIDE SEQUENCE [LARGE SCALE GENOMIC DNA]</scope>
    <source>
        <strain evidence="2">cv. Daliak</strain>
    </source>
</reference>
<accession>A0A2Z6MLS0</accession>
<gene>
    <name evidence="1" type="ORF">TSUD_39170</name>
</gene>
<keyword evidence="2" id="KW-1185">Reference proteome</keyword>
<evidence type="ECO:0000313" key="1">
    <source>
        <dbReference type="EMBL" id="GAU30693.1"/>
    </source>
</evidence>